<protein>
    <submittedName>
        <fullName evidence="1">Uncharacterized protein</fullName>
    </submittedName>
</protein>
<dbReference type="RefSeq" id="WP_162033558.1">
    <property type="nucleotide sequence ID" value="NZ_CACVBR010000032.1"/>
</dbReference>
<name>A0A6N4X7T9_9FLAO</name>
<dbReference type="EMBL" id="CACVBR010000032">
    <property type="protein sequence ID" value="CAA7196801.1"/>
    <property type="molecule type" value="Genomic_DNA"/>
</dbReference>
<dbReference type="AlphaFoldDB" id="A0A6N4X7T9"/>
<evidence type="ECO:0000313" key="1">
    <source>
        <dbReference type="EMBL" id="CAA7196801.1"/>
    </source>
</evidence>
<organism evidence="1 2">
    <name type="scientific">Chryseobacterium potabilaquae</name>
    <dbReference type="NCBI Taxonomy" id="2675057"/>
    <lineage>
        <taxon>Bacteria</taxon>
        <taxon>Pseudomonadati</taxon>
        <taxon>Bacteroidota</taxon>
        <taxon>Flavobacteriia</taxon>
        <taxon>Flavobacteriales</taxon>
        <taxon>Weeksellaceae</taxon>
        <taxon>Chryseobacterium group</taxon>
        <taxon>Chryseobacterium</taxon>
    </lineage>
</organism>
<keyword evidence="2" id="KW-1185">Reference proteome</keyword>
<sequence length="249" mass="29476">MNNHEKQQKEEEKQIFESFQKAYDDFPIGKCCPFEGPDYLIYTAEKKIGIEITEIIFNNNPSNRKTTKETESLYNRIGNLLCEKLDEILNFKFILSINFNSDDFTNKQKPKISKKTISKIVETTINYFKEIKWPDDCTNKDFDDWKRLPPQINNINIYKQFIEEEPSYYDESTGGALPSLTLEYLKSTLENKEKCLKKYSQCDEYWLLLFERGSSLSTSFKSIETFEVATTFDKVFIYRNSKDRVFKLK</sequence>
<proteinExistence type="predicted"/>
<reference evidence="1 2" key="1">
    <citation type="submission" date="2020-01" db="EMBL/GenBank/DDBJ databases">
        <authorList>
            <person name="Rodrigo-Torres L."/>
            <person name="Arahal R. D."/>
            <person name="Lucena T."/>
        </authorList>
    </citation>
    <scope>NUCLEOTIDE SEQUENCE [LARGE SCALE GENOMIC DNA]</scope>
    <source>
        <strain evidence="1 2">CECT 9293</strain>
    </source>
</reference>
<accession>A0A6N4X7T9</accession>
<dbReference type="Proteomes" id="UP000445144">
    <property type="component" value="Unassembled WGS sequence"/>
</dbReference>
<gene>
    <name evidence="1" type="ORF">CHRY9293_02873</name>
</gene>
<evidence type="ECO:0000313" key="2">
    <source>
        <dbReference type="Proteomes" id="UP000445144"/>
    </source>
</evidence>